<dbReference type="HOGENOM" id="CLU_545701_0_0_1"/>
<dbReference type="OrthoDB" id="45670at2759"/>
<dbReference type="GeneID" id="17304758"/>
<evidence type="ECO:0000313" key="6">
    <source>
        <dbReference type="EnsemblProtists" id="EKX47987"/>
    </source>
</evidence>
<dbReference type="KEGG" id="gtt:GUITHDRAFT_162503"/>
<dbReference type="GO" id="GO:0007186">
    <property type="term" value="P:G protein-coupled receptor signaling pathway"/>
    <property type="evidence" value="ECO:0007669"/>
    <property type="project" value="InterPro"/>
</dbReference>
<accession>L1JI41</accession>
<protein>
    <recommendedName>
        <fullName evidence="4">GPR180/TMEM145 transmembrane domain-containing protein</fullName>
    </recommendedName>
</protein>
<dbReference type="PANTHER" id="PTHR23252">
    <property type="entry name" value="INTIMAL THICKNESS RECEPTOR-RELATED"/>
    <property type="match status" value="1"/>
</dbReference>
<dbReference type="EMBL" id="JH992987">
    <property type="protein sequence ID" value="EKX47987.1"/>
    <property type="molecule type" value="Genomic_DNA"/>
</dbReference>
<keyword evidence="2" id="KW-0472">Membrane</keyword>
<dbReference type="AlphaFoldDB" id="L1JI41"/>
<evidence type="ECO:0000313" key="5">
    <source>
        <dbReference type="EMBL" id="EKX47987.1"/>
    </source>
</evidence>
<dbReference type="PaxDb" id="55529-EKX47987"/>
<dbReference type="EnsemblProtists" id="EKX47987">
    <property type="protein sequence ID" value="EKX47987"/>
    <property type="gene ID" value="GUITHDRAFT_162503"/>
</dbReference>
<evidence type="ECO:0000259" key="4">
    <source>
        <dbReference type="Pfam" id="PF10192"/>
    </source>
</evidence>
<keyword evidence="2" id="KW-1133">Transmembrane helix</keyword>
<feature type="transmembrane region" description="Helical" evidence="2">
    <location>
        <begin position="380"/>
        <end position="399"/>
    </location>
</feature>
<gene>
    <name evidence="5" type="ORF">GUITHDRAFT_162503</name>
</gene>
<feature type="domain" description="GPR180/TMEM145 transmembrane" evidence="4">
    <location>
        <begin position="198"/>
        <end position="387"/>
    </location>
</feature>
<keyword evidence="2" id="KW-0812">Transmembrane</keyword>
<dbReference type="RefSeq" id="XP_005834967.1">
    <property type="nucleotide sequence ID" value="XM_005834910.1"/>
</dbReference>
<feature type="compositionally biased region" description="Basic and acidic residues" evidence="1">
    <location>
        <begin position="439"/>
        <end position="458"/>
    </location>
</feature>
<evidence type="ECO:0000256" key="2">
    <source>
        <dbReference type="SAM" id="Phobius"/>
    </source>
</evidence>
<sequence>MHLLLFSLFLLLPHAVSLTIDGSVLAREDGIGMHDPARADKLHFLGRFCFSNTGSGMGTVTMTANVARGGGGTNVVLVDDTRWADLWRQREIIGCTQALGAMSGQGAFLWTTDLPEGKSARVLSVEDNVRPHYWYAAAMNCKGPMDFTYSIRFVQPDGTLLSFDDVGVMTAYEMLLVLLLVLLFLHGFAHNWNLPYMYGVTVLTTIVLLSLSLACVLKILHIFLMSQDGRGSPFLSAVGDLCHASAQLFLCSIFLLVSNGWGALSPVLRREHRRHILLLLLLFVVFHVYFLLNDWFFLDHASATYAYESLPGFLVVALQVASLAFFGFRLRETMNTLEGGEKKRFLLLFGCLACVWFILVPVAVLIATLLDPYVRAKSVAIMRLVIDGSTVTVLVWLVMPSRLDKYFQGSVCPPGPTWQNRHPTKIYEGGEGGQMELEGGGREGKMRGKKEKRELRAEQRDRCMESMIQRFSSFIVVWGEGGGLETEGRGGGGGERSERS</sequence>
<proteinExistence type="predicted"/>
<evidence type="ECO:0000256" key="1">
    <source>
        <dbReference type="SAM" id="MobiDB-lite"/>
    </source>
</evidence>
<feature type="transmembrane region" description="Helical" evidence="2">
    <location>
        <begin position="345"/>
        <end position="368"/>
    </location>
</feature>
<dbReference type="Proteomes" id="UP000011087">
    <property type="component" value="Unassembled WGS sequence"/>
</dbReference>
<dbReference type="InterPro" id="IPR019336">
    <property type="entry name" value="GPR180/TMEM145_TM"/>
</dbReference>
<dbReference type="OMA" id="PTIYAVM"/>
<feature type="region of interest" description="Disordered" evidence="1">
    <location>
        <begin position="429"/>
        <end position="458"/>
    </location>
</feature>
<dbReference type="eggNOG" id="KOG4290">
    <property type="taxonomic scope" value="Eukaryota"/>
</dbReference>
<keyword evidence="7" id="KW-1185">Reference proteome</keyword>
<dbReference type="GO" id="GO:0019236">
    <property type="term" value="P:response to pheromone"/>
    <property type="evidence" value="ECO:0007669"/>
    <property type="project" value="InterPro"/>
</dbReference>
<feature type="transmembrane region" description="Helical" evidence="2">
    <location>
        <begin position="244"/>
        <end position="264"/>
    </location>
</feature>
<organism evidence="5">
    <name type="scientific">Guillardia theta (strain CCMP2712)</name>
    <name type="common">Cryptophyte</name>
    <dbReference type="NCBI Taxonomy" id="905079"/>
    <lineage>
        <taxon>Eukaryota</taxon>
        <taxon>Cryptophyceae</taxon>
        <taxon>Pyrenomonadales</taxon>
        <taxon>Geminigeraceae</taxon>
        <taxon>Guillardia</taxon>
    </lineage>
</organism>
<evidence type="ECO:0000256" key="3">
    <source>
        <dbReference type="SAM" id="SignalP"/>
    </source>
</evidence>
<feature type="transmembrane region" description="Helical" evidence="2">
    <location>
        <begin position="169"/>
        <end position="189"/>
    </location>
</feature>
<feature type="compositionally biased region" description="Gly residues" evidence="1">
    <location>
        <begin position="481"/>
        <end position="494"/>
    </location>
</feature>
<feature type="signal peptide" evidence="3">
    <location>
        <begin position="1"/>
        <end position="17"/>
    </location>
</feature>
<dbReference type="InterPro" id="IPR047831">
    <property type="entry name" value="GPR180/TMEM145"/>
</dbReference>
<reference evidence="7" key="2">
    <citation type="submission" date="2012-11" db="EMBL/GenBank/DDBJ databases">
        <authorList>
            <person name="Kuo A."/>
            <person name="Curtis B.A."/>
            <person name="Tanifuji G."/>
            <person name="Burki F."/>
            <person name="Gruber A."/>
            <person name="Irimia M."/>
            <person name="Maruyama S."/>
            <person name="Arias M.C."/>
            <person name="Ball S.G."/>
            <person name="Gile G.H."/>
            <person name="Hirakawa Y."/>
            <person name="Hopkins J.F."/>
            <person name="Rensing S.A."/>
            <person name="Schmutz J."/>
            <person name="Symeonidi A."/>
            <person name="Elias M."/>
            <person name="Eveleigh R.J."/>
            <person name="Herman E.K."/>
            <person name="Klute M.J."/>
            <person name="Nakayama T."/>
            <person name="Obornik M."/>
            <person name="Reyes-Prieto A."/>
            <person name="Armbrust E.V."/>
            <person name="Aves S.J."/>
            <person name="Beiko R.G."/>
            <person name="Coutinho P."/>
            <person name="Dacks J.B."/>
            <person name="Durnford D.G."/>
            <person name="Fast N.M."/>
            <person name="Green B.R."/>
            <person name="Grisdale C."/>
            <person name="Hempe F."/>
            <person name="Henrissat B."/>
            <person name="Hoppner M.P."/>
            <person name="Ishida K.-I."/>
            <person name="Kim E."/>
            <person name="Koreny L."/>
            <person name="Kroth P.G."/>
            <person name="Liu Y."/>
            <person name="Malik S.-B."/>
            <person name="Maier U.G."/>
            <person name="McRose D."/>
            <person name="Mock T."/>
            <person name="Neilson J.A."/>
            <person name="Onodera N.T."/>
            <person name="Poole A.M."/>
            <person name="Pritham E.J."/>
            <person name="Richards T.A."/>
            <person name="Rocap G."/>
            <person name="Roy S.W."/>
            <person name="Sarai C."/>
            <person name="Schaack S."/>
            <person name="Shirato S."/>
            <person name="Slamovits C.H."/>
            <person name="Spencer D.F."/>
            <person name="Suzuki S."/>
            <person name="Worden A.Z."/>
            <person name="Zauner S."/>
            <person name="Barry K."/>
            <person name="Bell C."/>
            <person name="Bharti A.K."/>
            <person name="Crow J.A."/>
            <person name="Grimwood J."/>
            <person name="Kramer R."/>
            <person name="Lindquist E."/>
            <person name="Lucas S."/>
            <person name="Salamov A."/>
            <person name="McFadden G.I."/>
            <person name="Lane C.E."/>
            <person name="Keeling P.J."/>
            <person name="Gray M.W."/>
            <person name="Grigoriev I.V."/>
            <person name="Archibald J.M."/>
        </authorList>
    </citation>
    <scope>NUCLEOTIDE SEQUENCE</scope>
    <source>
        <strain evidence="7">CCMP2712</strain>
    </source>
</reference>
<feature type="transmembrane region" description="Helical" evidence="2">
    <location>
        <begin position="196"/>
        <end position="224"/>
    </location>
</feature>
<dbReference type="Pfam" id="PF10192">
    <property type="entry name" value="GPR180-TMEM145_TM"/>
    <property type="match status" value="1"/>
</dbReference>
<feature type="transmembrane region" description="Helical" evidence="2">
    <location>
        <begin position="310"/>
        <end position="330"/>
    </location>
</feature>
<feature type="transmembrane region" description="Helical" evidence="2">
    <location>
        <begin position="276"/>
        <end position="298"/>
    </location>
</feature>
<dbReference type="PANTHER" id="PTHR23252:SF24">
    <property type="entry name" value="TRANSMEMBRANE PROTEIN 145"/>
    <property type="match status" value="1"/>
</dbReference>
<reference evidence="5 7" key="1">
    <citation type="journal article" date="2012" name="Nature">
        <title>Algal genomes reveal evolutionary mosaicism and the fate of nucleomorphs.</title>
        <authorList>
            <consortium name="DOE Joint Genome Institute"/>
            <person name="Curtis B.A."/>
            <person name="Tanifuji G."/>
            <person name="Burki F."/>
            <person name="Gruber A."/>
            <person name="Irimia M."/>
            <person name="Maruyama S."/>
            <person name="Arias M.C."/>
            <person name="Ball S.G."/>
            <person name="Gile G.H."/>
            <person name="Hirakawa Y."/>
            <person name="Hopkins J.F."/>
            <person name="Kuo A."/>
            <person name="Rensing S.A."/>
            <person name="Schmutz J."/>
            <person name="Symeonidi A."/>
            <person name="Elias M."/>
            <person name="Eveleigh R.J."/>
            <person name="Herman E.K."/>
            <person name="Klute M.J."/>
            <person name="Nakayama T."/>
            <person name="Obornik M."/>
            <person name="Reyes-Prieto A."/>
            <person name="Armbrust E.V."/>
            <person name="Aves S.J."/>
            <person name="Beiko R.G."/>
            <person name="Coutinho P."/>
            <person name="Dacks J.B."/>
            <person name="Durnford D.G."/>
            <person name="Fast N.M."/>
            <person name="Green B.R."/>
            <person name="Grisdale C.J."/>
            <person name="Hempel F."/>
            <person name="Henrissat B."/>
            <person name="Hoppner M.P."/>
            <person name="Ishida K."/>
            <person name="Kim E."/>
            <person name="Koreny L."/>
            <person name="Kroth P.G."/>
            <person name="Liu Y."/>
            <person name="Malik S.B."/>
            <person name="Maier U.G."/>
            <person name="McRose D."/>
            <person name="Mock T."/>
            <person name="Neilson J.A."/>
            <person name="Onodera N.T."/>
            <person name="Poole A.M."/>
            <person name="Pritham E.J."/>
            <person name="Richards T.A."/>
            <person name="Rocap G."/>
            <person name="Roy S.W."/>
            <person name="Sarai C."/>
            <person name="Schaack S."/>
            <person name="Shirato S."/>
            <person name="Slamovits C.H."/>
            <person name="Spencer D.F."/>
            <person name="Suzuki S."/>
            <person name="Worden A.Z."/>
            <person name="Zauner S."/>
            <person name="Barry K."/>
            <person name="Bell C."/>
            <person name="Bharti A.K."/>
            <person name="Crow J.A."/>
            <person name="Grimwood J."/>
            <person name="Kramer R."/>
            <person name="Lindquist E."/>
            <person name="Lucas S."/>
            <person name="Salamov A."/>
            <person name="McFadden G.I."/>
            <person name="Lane C.E."/>
            <person name="Keeling P.J."/>
            <person name="Gray M.W."/>
            <person name="Grigoriev I.V."/>
            <person name="Archibald J.M."/>
        </authorList>
    </citation>
    <scope>NUCLEOTIDE SEQUENCE</scope>
    <source>
        <strain evidence="5 7">CCMP2712</strain>
    </source>
</reference>
<name>L1JI41_GUITC</name>
<reference evidence="6" key="3">
    <citation type="submission" date="2015-06" db="UniProtKB">
        <authorList>
            <consortium name="EnsemblProtists"/>
        </authorList>
    </citation>
    <scope>IDENTIFICATION</scope>
</reference>
<evidence type="ECO:0000313" key="7">
    <source>
        <dbReference type="Proteomes" id="UP000011087"/>
    </source>
</evidence>
<keyword evidence="3" id="KW-0732">Signal</keyword>
<feature type="region of interest" description="Disordered" evidence="1">
    <location>
        <begin position="481"/>
        <end position="500"/>
    </location>
</feature>
<feature type="chain" id="PRO_5008771347" description="GPR180/TMEM145 transmembrane domain-containing protein" evidence="3">
    <location>
        <begin position="18"/>
        <end position="500"/>
    </location>
</feature>